<dbReference type="PANTHER" id="PTHR30250">
    <property type="entry name" value="PST FAMILY PREDICTED COLANIC ACID TRANSPORTER"/>
    <property type="match status" value="1"/>
</dbReference>
<organism evidence="7 8">
    <name type="scientific">Candidatus Brennerbacteria bacterium RIFOXYD1_FULL_41_16</name>
    <dbReference type="NCBI Taxonomy" id="1797529"/>
    <lineage>
        <taxon>Bacteria</taxon>
        <taxon>Candidatus Brenneribacteriota</taxon>
    </lineage>
</organism>
<feature type="transmembrane region" description="Helical" evidence="6">
    <location>
        <begin position="376"/>
        <end position="395"/>
    </location>
</feature>
<feature type="transmembrane region" description="Helical" evidence="6">
    <location>
        <begin position="89"/>
        <end position="108"/>
    </location>
</feature>
<keyword evidence="2" id="KW-1003">Cell membrane</keyword>
<feature type="transmembrane region" description="Helical" evidence="6">
    <location>
        <begin position="43"/>
        <end position="68"/>
    </location>
</feature>
<evidence type="ECO:0000313" key="7">
    <source>
        <dbReference type="EMBL" id="OGY40822.1"/>
    </source>
</evidence>
<gene>
    <name evidence="7" type="ORF">A2570_00190</name>
</gene>
<dbReference type="Pfam" id="PF01554">
    <property type="entry name" value="MatE"/>
    <property type="match status" value="1"/>
</dbReference>
<evidence type="ECO:0000256" key="1">
    <source>
        <dbReference type="ARBA" id="ARBA00004651"/>
    </source>
</evidence>
<evidence type="ECO:0000256" key="3">
    <source>
        <dbReference type="ARBA" id="ARBA00022692"/>
    </source>
</evidence>
<evidence type="ECO:0000256" key="6">
    <source>
        <dbReference type="SAM" id="Phobius"/>
    </source>
</evidence>
<feature type="transmembrane region" description="Helical" evidence="6">
    <location>
        <begin position="158"/>
        <end position="180"/>
    </location>
</feature>
<dbReference type="InterPro" id="IPR002528">
    <property type="entry name" value="MATE_fam"/>
</dbReference>
<sequence length="504" mass="57084">MEESLSQKTLKNSLWQVFNIFWVTVLNFFVTPLLLHKIGIENYGVYILILTIISFLSLLDLGVGAAFANSFIEYIVGKEVEKRNRLLNSFVLIRTGIGLIGLVLLVGLSFLADSIFGIRGEFLRQTQYGFWIGGLYFVVLMASSPFMSTAISIQRFDILGKAAFIQNTILNFLLIAFAFLRPSLTWLLSSHLIAGLANFMICFLMVKKAMPEIRVKFEFSSQELFRKMKFGLFNFVSGLANNFLMQVDRFFISQMLGNSFLAFYTISNSLAQKVYSVSGSSAATLYPVATDLFYQKERQKFGQSFRRALRIAITFSVLSGVVLMIFGERLMRFWVGQEIADKGAPLLYFFVPTYILFSIYEVLSGFYFGLGKSKTLAVFSCFMALVNIVFLVFLIPLYGLLGAALAFLLALLPVIFLIFIFEKKELDFTDSLRFYAGIFLKLLLVSAILVVMAKYFLLVLAVGLWQCLLLILFGFAIAISLFWLLGFVEEEDSELIKSFLKKIK</sequence>
<feature type="transmembrane region" description="Helical" evidence="6">
    <location>
        <begin position="463"/>
        <end position="488"/>
    </location>
</feature>
<proteinExistence type="predicted"/>
<feature type="transmembrane region" description="Helical" evidence="6">
    <location>
        <begin position="308"/>
        <end position="326"/>
    </location>
</feature>
<dbReference type="STRING" id="1797529.A2570_00190"/>
<comment type="caution">
    <text evidence="7">The sequence shown here is derived from an EMBL/GenBank/DDBJ whole genome shotgun (WGS) entry which is preliminary data.</text>
</comment>
<evidence type="ECO:0000256" key="2">
    <source>
        <dbReference type="ARBA" id="ARBA00022475"/>
    </source>
</evidence>
<dbReference type="Proteomes" id="UP000178570">
    <property type="component" value="Unassembled WGS sequence"/>
</dbReference>
<dbReference type="PANTHER" id="PTHR30250:SF26">
    <property type="entry name" value="PSMA PROTEIN"/>
    <property type="match status" value="1"/>
</dbReference>
<feature type="transmembrane region" description="Helical" evidence="6">
    <location>
        <begin position="12"/>
        <end position="31"/>
    </location>
</feature>
<feature type="transmembrane region" description="Helical" evidence="6">
    <location>
        <begin position="401"/>
        <end position="422"/>
    </location>
</feature>
<keyword evidence="4 6" id="KW-1133">Transmembrane helix</keyword>
<dbReference type="GO" id="GO:0015297">
    <property type="term" value="F:antiporter activity"/>
    <property type="evidence" value="ECO:0007669"/>
    <property type="project" value="InterPro"/>
</dbReference>
<dbReference type="GO" id="GO:0005886">
    <property type="term" value="C:plasma membrane"/>
    <property type="evidence" value="ECO:0007669"/>
    <property type="project" value="UniProtKB-SubCell"/>
</dbReference>
<dbReference type="GO" id="GO:0042910">
    <property type="term" value="F:xenobiotic transmembrane transporter activity"/>
    <property type="evidence" value="ECO:0007669"/>
    <property type="project" value="InterPro"/>
</dbReference>
<feature type="transmembrane region" description="Helical" evidence="6">
    <location>
        <begin position="434"/>
        <end position="457"/>
    </location>
</feature>
<feature type="transmembrane region" description="Helical" evidence="6">
    <location>
        <begin position="186"/>
        <end position="206"/>
    </location>
</feature>
<evidence type="ECO:0000313" key="8">
    <source>
        <dbReference type="Proteomes" id="UP000178570"/>
    </source>
</evidence>
<feature type="transmembrane region" description="Helical" evidence="6">
    <location>
        <begin position="346"/>
        <end position="369"/>
    </location>
</feature>
<dbReference type="InterPro" id="IPR050833">
    <property type="entry name" value="Poly_Biosynth_Transport"/>
</dbReference>
<name>A0A1G1XLI7_9BACT</name>
<dbReference type="AlphaFoldDB" id="A0A1G1XLI7"/>
<keyword evidence="3 6" id="KW-0812">Transmembrane</keyword>
<keyword evidence="5 6" id="KW-0472">Membrane</keyword>
<comment type="subcellular location">
    <subcellularLocation>
        <location evidence="1">Cell membrane</location>
        <topology evidence="1">Multi-pass membrane protein</topology>
    </subcellularLocation>
</comment>
<evidence type="ECO:0008006" key="9">
    <source>
        <dbReference type="Google" id="ProtNLM"/>
    </source>
</evidence>
<accession>A0A1G1XLI7</accession>
<evidence type="ECO:0000256" key="4">
    <source>
        <dbReference type="ARBA" id="ARBA00022989"/>
    </source>
</evidence>
<feature type="transmembrane region" description="Helical" evidence="6">
    <location>
        <begin position="128"/>
        <end position="146"/>
    </location>
</feature>
<evidence type="ECO:0000256" key="5">
    <source>
        <dbReference type="ARBA" id="ARBA00023136"/>
    </source>
</evidence>
<protein>
    <recommendedName>
        <fullName evidence="9">Polysaccharide biosynthesis protein C-terminal domain-containing protein</fullName>
    </recommendedName>
</protein>
<dbReference type="EMBL" id="MHHY01000004">
    <property type="protein sequence ID" value="OGY40822.1"/>
    <property type="molecule type" value="Genomic_DNA"/>
</dbReference>
<reference evidence="7 8" key="1">
    <citation type="journal article" date="2016" name="Nat. Commun.">
        <title>Thousands of microbial genomes shed light on interconnected biogeochemical processes in an aquifer system.</title>
        <authorList>
            <person name="Anantharaman K."/>
            <person name="Brown C.T."/>
            <person name="Hug L.A."/>
            <person name="Sharon I."/>
            <person name="Castelle C.J."/>
            <person name="Probst A.J."/>
            <person name="Thomas B.C."/>
            <person name="Singh A."/>
            <person name="Wilkins M.J."/>
            <person name="Karaoz U."/>
            <person name="Brodie E.L."/>
            <person name="Williams K.H."/>
            <person name="Hubbard S.S."/>
            <person name="Banfield J.F."/>
        </authorList>
    </citation>
    <scope>NUCLEOTIDE SEQUENCE [LARGE SCALE GENOMIC DNA]</scope>
</reference>